<feature type="compositionally biased region" description="Low complexity" evidence="2">
    <location>
        <begin position="339"/>
        <end position="350"/>
    </location>
</feature>
<evidence type="ECO:0000256" key="1">
    <source>
        <dbReference type="SAM" id="Coils"/>
    </source>
</evidence>
<feature type="compositionally biased region" description="Low complexity" evidence="2">
    <location>
        <begin position="404"/>
        <end position="434"/>
    </location>
</feature>
<evidence type="ECO:0000256" key="2">
    <source>
        <dbReference type="SAM" id="MobiDB-lite"/>
    </source>
</evidence>
<organism evidence="4 5">
    <name type="scientific">Microbotryum saponariae</name>
    <dbReference type="NCBI Taxonomy" id="289078"/>
    <lineage>
        <taxon>Eukaryota</taxon>
        <taxon>Fungi</taxon>
        <taxon>Dikarya</taxon>
        <taxon>Basidiomycota</taxon>
        <taxon>Pucciniomycotina</taxon>
        <taxon>Microbotryomycetes</taxon>
        <taxon>Microbotryales</taxon>
        <taxon>Microbotryaceae</taxon>
        <taxon>Microbotryum</taxon>
    </lineage>
</organism>
<feature type="domain" description="Zn(2)-C6 fungal-type" evidence="3">
    <location>
        <begin position="53"/>
        <end position="78"/>
    </location>
</feature>
<feature type="coiled-coil region" evidence="1">
    <location>
        <begin position="101"/>
        <end position="128"/>
    </location>
</feature>
<dbReference type="STRING" id="289078.A0A2X0KWR8"/>
<protein>
    <submittedName>
        <fullName evidence="4">BZ3500_MvSof-1268-A1-R1_Chr4-1g06801 protein</fullName>
    </submittedName>
</protein>
<dbReference type="InterPro" id="IPR036864">
    <property type="entry name" value="Zn2-C6_fun-type_DNA-bd_sf"/>
</dbReference>
<dbReference type="GO" id="GO:0008270">
    <property type="term" value="F:zinc ion binding"/>
    <property type="evidence" value="ECO:0007669"/>
    <property type="project" value="InterPro"/>
</dbReference>
<feature type="compositionally biased region" description="Basic and acidic residues" evidence="2">
    <location>
        <begin position="276"/>
        <end position="289"/>
    </location>
</feature>
<sequence>MTRQSPVPSSEGRHVSCESESVCPKPPHAWAHDRTADEADPKPPLATPSALAQCRKRKAKCSRTPQCSMCTARGVVCTWAPGTGPSRTSEEADLAACEAEVTRLSKLNAQLTLRIQQLEEEVVNAIRRERTWADWREGYGRERGFVQQSPGAREFPSRPTSPQSMRSYQPSGPTYLRTGVSARRRSISPPRHASRQPSVPPATTSPRQLSHSQGSPQNRVYYRSEPDTKPNLAQYERPAASGFVSPRVPRMNYRGDRTAGPDTISRHQEASNSSTPRKEGAEPDEREHSPVSSSLEKAAHLSLAALRNHNPGAESAGVTLPRLQMDAPSSSSRAYLGPSNSSSETSNARSYGLQRQGSDPWQYRVSPSSLPQWAKHQASASSRSNPPTMETSAERERTQSYPQSVTSSTSPRSSHFESVANSSSRSRTSSGPSTCATSTDKMDVESDQPDEDPDPSILARLDRAPSA</sequence>
<dbReference type="AlphaFoldDB" id="A0A2X0KWR8"/>
<dbReference type="SUPFAM" id="SSF57701">
    <property type="entry name" value="Zn2/Cys6 DNA-binding domain"/>
    <property type="match status" value="1"/>
</dbReference>
<feature type="region of interest" description="Disordered" evidence="2">
    <location>
        <begin position="143"/>
        <end position="467"/>
    </location>
</feature>
<evidence type="ECO:0000259" key="3">
    <source>
        <dbReference type="Pfam" id="PF00172"/>
    </source>
</evidence>
<keyword evidence="1" id="KW-0175">Coiled coil</keyword>
<feature type="compositionally biased region" description="Basic and acidic residues" evidence="2">
    <location>
        <begin position="30"/>
        <end position="41"/>
    </location>
</feature>
<dbReference type="InterPro" id="IPR001138">
    <property type="entry name" value="Zn2Cys6_DnaBD"/>
</dbReference>
<keyword evidence="5" id="KW-1185">Reference proteome</keyword>
<reference evidence="5" key="1">
    <citation type="submission" date="2016-10" db="EMBL/GenBank/DDBJ databases">
        <authorList>
            <person name="Jeantristanb JTB J.-T."/>
            <person name="Ricardo R."/>
        </authorList>
    </citation>
    <scope>NUCLEOTIDE SEQUENCE [LARGE SCALE GENOMIC DNA]</scope>
</reference>
<feature type="region of interest" description="Disordered" evidence="2">
    <location>
        <begin position="1"/>
        <end position="49"/>
    </location>
</feature>
<feature type="compositionally biased region" description="Polar residues" evidence="2">
    <location>
        <begin position="378"/>
        <end position="391"/>
    </location>
</feature>
<evidence type="ECO:0000313" key="5">
    <source>
        <dbReference type="Proteomes" id="UP000249723"/>
    </source>
</evidence>
<dbReference type="Proteomes" id="UP000249723">
    <property type="component" value="Unassembled WGS sequence"/>
</dbReference>
<dbReference type="CDD" id="cd00067">
    <property type="entry name" value="GAL4"/>
    <property type="match status" value="1"/>
</dbReference>
<feature type="compositionally biased region" description="Polar residues" evidence="2">
    <location>
        <begin position="158"/>
        <end position="172"/>
    </location>
</feature>
<evidence type="ECO:0000313" key="4">
    <source>
        <dbReference type="EMBL" id="SCZ96868.1"/>
    </source>
</evidence>
<proteinExistence type="predicted"/>
<feature type="compositionally biased region" description="Acidic residues" evidence="2">
    <location>
        <begin position="445"/>
        <end position="454"/>
    </location>
</feature>
<feature type="compositionally biased region" description="Polar residues" evidence="2">
    <location>
        <begin position="353"/>
        <end position="371"/>
    </location>
</feature>
<feature type="compositionally biased region" description="Basic and acidic residues" evidence="2">
    <location>
        <begin position="253"/>
        <end position="269"/>
    </location>
</feature>
<gene>
    <name evidence="4" type="ORF">BZ3500_MVSOF-1268-A1-R1_CHR4-1G06801</name>
</gene>
<name>A0A2X0KWR8_9BASI</name>
<dbReference type="GO" id="GO:0000981">
    <property type="term" value="F:DNA-binding transcription factor activity, RNA polymerase II-specific"/>
    <property type="evidence" value="ECO:0007669"/>
    <property type="project" value="InterPro"/>
</dbReference>
<dbReference type="EMBL" id="FMWP01000091">
    <property type="protein sequence ID" value="SCZ96868.1"/>
    <property type="molecule type" value="Genomic_DNA"/>
</dbReference>
<dbReference type="OrthoDB" id="2530408at2759"/>
<feature type="compositionally biased region" description="Polar residues" evidence="2">
    <location>
        <begin position="195"/>
        <end position="218"/>
    </location>
</feature>
<dbReference type="Gene3D" id="4.10.240.10">
    <property type="entry name" value="Zn(2)-C6 fungal-type DNA-binding domain"/>
    <property type="match status" value="1"/>
</dbReference>
<accession>A0A2X0KWR8</accession>
<dbReference type="Pfam" id="PF00172">
    <property type="entry name" value="Zn_clus"/>
    <property type="match status" value="1"/>
</dbReference>